<dbReference type="PROSITE" id="PS50893">
    <property type="entry name" value="ABC_TRANSPORTER_2"/>
    <property type="match status" value="1"/>
</dbReference>
<dbReference type="Gene3D" id="1.20.1560.10">
    <property type="entry name" value="ABC transporter type 1, transmembrane domain"/>
    <property type="match status" value="1"/>
</dbReference>
<organism evidence="12">
    <name type="scientific">Cyclophora tenuis</name>
    <name type="common">Marine diatom</name>
    <dbReference type="NCBI Taxonomy" id="216820"/>
    <lineage>
        <taxon>Eukaryota</taxon>
        <taxon>Sar</taxon>
        <taxon>Stramenopiles</taxon>
        <taxon>Ochrophyta</taxon>
        <taxon>Bacillariophyta</taxon>
        <taxon>Fragilariophyceae</taxon>
        <taxon>Fragilariophycidae</taxon>
        <taxon>Cyclophorales</taxon>
        <taxon>Cyclophoraceae</taxon>
        <taxon>Cyclophora</taxon>
    </lineage>
</organism>
<gene>
    <name evidence="12" type="ORF">CTEN0397_LOCUS13665</name>
</gene>
<dbReference type="Gene3D" id="3.40.50.300">
    <property type="entry name" value="P-loop containing nucleotide triphosphate hydrolases"/>
    <property type="match status" value="1"/>
</dbReference>
<keyword evidence="6" id="KW-0067">ATP-binding</keyword>
<dbReference type="Pfam" id="PF00664">
    <property type="entry name" value="ABC_membrane"/>
    <property type="match status" value="1"/>
</dbReference>
<dbReference type="GO" id="GO:0005524">
    <property type="term" value="F:ATP binding"/>
    <property type="evidence" value="ECO:0007669"/>
    <property type="project" value="UniProtKB-KW"/>
</dbReference>
<dbReference type="InterPro" id="IPR003439">
    <property type="entry name" value="ABC_transporter-like_ATP-bd"/>
</dbReference>
<keyword evidence="5" id="KW-0547">Nucleotide-binding</keyword>
<dbReference type="PANTHER" id="PTHR24223:SF443">
    <property type="entry name" value="MULTIDRUG-RESISTANCE LIKE PROTEIN 1, ISOFORM I"/>
    <property type="match status" value="1"/>
</dbReference>
<keyword evidence="3 9" id="KW-0812">Transmembrane</keyword>
<dbReference type="SUPFAM" id="SSF90123">
    <property type="entry name" value="ABC transporter transmembrane region"/>
    <property type="match status" value="1"/>
</dbReference>
<evidence type="ECO:0000256" key="2">
    <source>
        <dbReference type="ARBA" id="ARBA00022448"/>
    </source>
</evidence>
<dbReference type="InterPro" id="IPR050173">
    <property type="entry name" value="ABC_transporter_C-like"/>
</dbReference>
<dbReference type="InterPro" id="IPR003593">
    <property type="entry name" value="AAA+_ATPase"/>
</dbReference>
<dbReference type="SUPFAM" id="SSF52540">
    <property type="entry name" value="P-loop containing nucleoside triphosphate hydrolases"/>
    <property type="match status" value="1"/>
</dbReference>
<dbReference type="Pfam" id="PF00005">
    <property type="entry name" value="ABC_tran"/>
    <property type="match status" value="1"/>
</dbReference>
<dbReference type="GO" id="GO:0140359">
    <property type="term" value="F:ABC-type transporter activity"/>
    <property type="evidence" value="ECO:0007669"/>
    <property type="project" value="InterPro"/>
</dbReference>
<evidence type="ECO:0000256" key="8">
    <source>
        <dbReference type="ARBA" id="ARBA00023136"/>
    </source>
</evidence>
<dbReference type="PANTHER" id="PTHR24223">
    <property type="entry name" value="ATP-BINDING CASSETTE SUB-FAMILY C"/>
    <property type="match status" value="1"/>
</dbReference>
<keyword evidence="2" id="KW-0813">Transport</keyword>
<dbReference type="InterPro" id="IPR036640">
    <property type="entry name" value="ABC1_TM_sf"/>
</dbReference>
<feature type="transmembrane region" description="Helical" evidence="9">
    <location>
        <begin position="65"/>
        <end position="86"/>
    </location>
</feature>
<evidence type="ECO:0000256" key="7">
    <source>
        <dbReference type="ARBA" id="ARBA00022989"/>
    </source>
</evidence>
<keyword evidence="7 9" id="KW-1133">Transmembrane helix</keyword>
<evidence type="ECO:0000256" key="5">
    <source>
        <dbReference type="ARBA" id="ARBA00022741"/>
    </source>
</evidence>
<proteinExistence type="predicted"/>
<keyword evidence="8 9" id="KW-0472">Membrane</keyword>
<evidence type="ECO:0000256" key="6">
    <source>
        <dbReference type="ARBA" id="ARBA00022840"/>
    </source>
</evidence>
<feature type="domain" description="ABC transmembrane type-1" evidence="11">
    <location>
        <begin position="1"/>
        <end position="128"/>
    </location>
</feature>
<comment type="subcellular location">
    <subcellularLocation>
        <location evidence="1">Vacuole membrane</location>
        <topology evidence="1">Multi-pass membrane protein</topology>
    </subcellularLocation>
</comment>
<evidence type="ECO:0000259" key="11">
    <source>
        <dbReference type="PROSITE" id="PS50929"/>
    </source>
</evidence>
<evidence type="ECO:0008006" key="13">
    <source>
        <dbReference type="Google" id="ProtNLM"/>
    </source>
</evidence>
<evidence type="ECO:0000256" key="9">
    <source>
        <dbReference type="SAM" id="Phobius"/>
    </source>
</evidence>
<keyword evidence="4" id="KW-0677">Repeat</keyword>
<sequence>MSYRELKRLDSVNRSPIYSLFGETLDGVSTIRAYAAQDAFGAKLEAMLDRQQHAYYLTSAAKCWLAIRLELVGTLVVGLACLCAVLEHRRKGGGSLQFAGLAGLSISLALKVTQDLAWSVRMASDLETYMVSVERIAEYCKIKSEAPRKKLMDSAVPKNWPGYGEVQFMGVQLRYRPGLPLLLKGLDLVIPAGSKVGVVGRAGSGKSALVLAMLRIVELEAGKILLDGIDHRVVGLQKLRSRIAVIPQDPVLFSGSVKSNLDPFEEHSEDVMLAALSRVGLYSHSSNDGRIRSLLDHVEKSGSNFSVGQRQLLVLARALLTGASIVLMEEAASALDAQTDQRIQAVMKNEFAGVTCITVAHRLHAILDNRVDYVLVMEDGKVAEFDQPEILVGKDSQFKELVQAARVGLSATD</sequence>
<dbReference type="SMART" id="SM00382">
    <property type="entry name" value="AAA"/>
    <property type="match status" value="1"/>
</dbReference>
<dbReference type="GO" id="GO:0005774">
    <property type="term" value="C:vacuolar membrane"/>
    <property type="evidence" value="ECO:0007669"/>
    <property type="project" value="UniProtKB-SubCell"/>
</dbReference>
<reference evidence="12" key="1">
    <citation type="submission" date="2021-01" db="EMBL/GenBank/DDBJ databases">
        <authorList>
            <person name="Corre E."/>
            <person name="Pelletier E."/>
            <person name="Niang G."/>
            <person name="Scheremetjew M."/>
            <person name="Finn R."/>
            <person name="Kale V."/>
            <person name="Holt S."/>
            <person name="Cochrane G."/>
            <person name="Meng A."/>
            <person name="Brown T."/>
            <person name="Cohen L."/>
        </authorList>
    </citation>
    <scope>NUCLEOTIDE SEQUENCE</scope>
    <source>
        <strain evidence="12">ECT3854</strain>
    </source>
</reference>
<evidence type="ECO:0000256" key="1">
    <source>
        <dbReference type="ARBA" id="ARBA00004128"/>
    </source>
</evidence>
<dbReference type="GO" id="GO:0016887">
    <property type="term" value="F:ATP hydrolysis activity"/>
    <property type="evidence" value="ECO:0007669"/>
    <property type="project" value="InterPro"/>
</dbReference>
<dbReference type="PROSITE" id="PS00211">
    <property type="entry name" value="ABC_TRANSPORTER_1"/>
    <property type="match status" value="1"/>
</dbReference>
<evidence type="ECO:0000256" key="4">
    <source>
        <dbReference type="ARBA" id="ARBA00022737"/>
    </source>
</evidence>
<dbReference type="PROSITE" id="PS50929">
    <property type="entry name" value="ABC_TM1F"/>
    <property type="match status" value="1"/>
</dbReference>
<protein>
    <recommendedName>
        <fullName evidence="13">ABC transporter domain-containing protein</fullName>
    </recommendedName>
</protein>
<dbReference type="CDD" id="cd03244">
    <property type="entry name" value="ABCC_MRP_domain2"/>
    <property type="match status" value="1"/>
</dbReference>
<feature type="domain" description="ABC transporter" evidence="10">
    <location>
        <begin position="166"/>
        <end position="404"/>
    </location>
</feature>
<dbReference type="FunFam" id="3.40.50.300:FF:000630">
    <property type="entry name" value="ATP-binding cassette (ABC) transporter, putative"/>
    <property type="match status" value="1"/>
</dbReference>
<accession>A0A7S1DB38</accession>
<evidence type="ECO:0000256" key="3">
    <source>
        <dbReference type="ARBA" id="ARBA00022692"/>
    </source>
</evidence>
<dbReference type="AlphaFoldDB" id="A0A7S1DB38"/>
<dbReference type="InterPro" id="IPR017871">
    <property type="entry name" value="ABC_transporter-like_CS"/>
</dbReference>
<dbReference type="EMBL" id="HBFW01021219">
    <property type="protein sequence ID" value="CAD8942598.1"/>
    <property type="molecule type" value="Transcribed_RNA"/>
</dbReference>
<dbReference type="InterPro" id="IPR011527">
    <property type="entry name" value="ABC1_TM_dom"/>
</dbReference>
<evidence type="ECO:0000259" key="10">
    <source>
        <dbReference type="PROSITE" id="PS50893"/>
    </source>
</evidence>
<dbReference type="InterPro" id="IPR027417">
    <property type="entry name" value="P-loop_NTPase"/>
</dbReference>
<evidence type="ECO:0000313" key="12">
    <source>
        <dbReference type="EMBL" id="CAD8942598.1"/>
    </source>
</evidence>
<name>A0A7S1DB38_CYCTE</name>